<feature type="transmembrane region" description="Helical" evidence="20">
    <location>
        <begin position="974"/>
        <end position="1001"/>
    </location>
</feature>
<protein>
    <submittedName>
        <fullName evidence="23">Ceramide synthase 2</fullName>
    </submittedName>
</protein>
<dbReference type="GO" id="GO:0005634">
    <property type="term" value="C:nucleus"/>
    <property type="evidence" value="ECO:0007669"/>
    <property type="project" value="UniProtKB-SubCell"/>
</dbReference>
<reference evidence="23 24" key="1">
    <citation type="submission" date="2019-07" db="EMBL/GenBank/DDBJ databases">
        <title>Chromosome genome assembly for large yellow croaker.</title>
        <authorList>
            <person name="Xiao S."/>
        </authorList>
    </citation>
    <scope>NUCLEOTIDE SEQUENCE [LARGE SCALE GENOMIC DNA]</scope>
    <source>
        <strain evidence="23">JMULYC20181020</strain>
        <tissue evidence="23">Muscle</tissue>
    </source>
</reference>
<dbReference type="Gene3D" id="1.10.10.60">
    <property type="entry name" value="Homeodomain-like"/>
    <property type="match status" value="1"/>
</dbReference>
<evidence type="ECO:0000256" key="16">
    <source>
        <dbReference type="ARBA" id="ARBA00049036"/>
    </source>
</evidence>
<keyword evidence="8 18" id="KW-0812">Transmembrane</keyword>
<evidence type="ECO:0000256" key="6">
    <source>
        <dbReference type="ARBA" id="ARBA00022553"/>
    </source>
</evidence>
<dbReference type="PROSITE" id="PS50922">
    <property type="entry name" value="TLC"/>
    <property type="match status" value="1"/>
</dbReference>
<feature type="transmembrane region" description="Helical" evidence="20">
    <location>
        <begin position="890"/>
        <end position="909"/>
    </location>
</feature>
<feature type="region of interest" description="Disordered" evidence="19">
    <location>
        <begin position="1051"/>
        <end position="1108"/>
    </location>
</feature>
<evidence type="ECO:0000256" key="8">
    <source>
        <dbReference type="ARBA" id="ARBA00022692"/>
    </source>
</evidence>
<sequence>MEHAALFDRLTGVYRCVQTGSRPGQSAADVAAVVFSSVCAAAAAADCHDNSVELTYIGVTLVEKITSSLTSRSLPAAVTSYCTEILRVLFQDLDLMTHLVLQFQAEDQIISHLAAKTVSTCVLYHLHERGVVSPVWEQKCVQVFHSSPPGPELDACLWSLTEVLKRLVKGSHQEILWKLVSAFDSSLSALCSRFLPGEKTEDCTSGRHWGTTVCLLLDLLEVLTASSLICGAGVCLKSQRLTHIHSSALLSTISCSSEYYVKKRVLLLLKRAVLVKAGEDWALGEPLSTGLKHEHFNSDMSMLAQSVLTAVAADWLQSVQVDSSSFFGGSRRTRGDEGQKADCVMLRGVSLLLLKSVEHHIQTAGGTAGVVSATEVFGYLQRLWGFLKRHSGQLTEVTHHCHWVSLLFGEQDDDMMEAAKALLSIFLHHRQCSGLDDSAVLEAACASGCNPHCHFLFLLRSIAFDHSILLDFLISTETCFLEYFVRYLKYLRADWQGFTAACGRISMSDCLLSTQKPLTASCGGDTFVPTHKGGPGPVEVSPSGAEMISSIAGLRLVEYGSSDESDPEGMDCQDEPGTSVCSALDVKQEISGSSIPVRQKQYESSHSTGLLRHPNSVLERRPEQTSCLPLSARAVFCLSELREVVTRLQTKKLFPYNPSSLLKLLVQACPGVFLPSTLWDGKHTHSRKPAWKQQPLPALSGGTDSGKGGGMFNTLYEWFWWDRIWLPRNLTWADLEDKDGRVYAKASHLYVTVPYALAFLLIRYMFERWIATPVAVSVGIKQKVHLKVEDNPILEVYYTTRYRNPAQADIAGLSKKSSLSVRQVERWFRRRRSQDRPGVLKKFREASWRFVFYMFAFIGGIAALYDKEWFYDTREVWTGFPKQSMLESQYWYYILEMSFYGSLLFSVAFDVKRKDFKEQIIHHLATLVLLSFSWCVNYIRIGTLVMLVHDTSDVLLESAKLFNYAKSEKICQTLFIIFAIVFMVTRLIIFPFWLIHCTWVYPVHHYPAFFGYYFFNVMLVILLCLHIFWAYLILRMIKKFLIGSLKGDERSDNEEEEEEEDGSTATEDESEEQHKTGNGLAVDEKEDKNGCFGCLSPPENICRSKTVC</sequence>
<dbReference type="PANTHER" id="PTHR12560">
    <property type="entry name" value="LONGEVITY ASSURANCE FACTOR 1 LAG1"/>
    <property type="match status" value="1"/>
</dbReference>
<organism evidence="23 24">
    <name type="scientific">Larimichthys crocea</name>
    <name type="common">Large yellow croaker</name>
    <name type="synonym">Pseudosciaena crocea</name>
    <dbReference type="NCBI Taxonomy" id="215358"/>
    <lineage>
        <taxon>Eukaryota</taxon>
        <taxon>Metazoa</taxon>
        <taxon>Chordata</taxon>
        <taxon>Craniata</taxon>
        <taxon>Vertebrata</taxon>
        <taxon>Euteleostomi</taxon>
        <taxon>Actinopterygii</taxon>
        <taxon>Neopterygii</taxon>
        <taxon>Teleostei</taxon>
        <taxon>Neoteleostei</taxon>
        <taxon>Acanthomorphata</taxon>
        <taxon>Eupercaria</taxon>
        <taxon>Sciaenidae</taxon>
        <taxon>Larimichthys</taxon>
    </lineage>
</organism>
<comment type="pathway">
    <text evidence="4">Sphingolipid metabolism.</text>
</comment>
<evidence type="ECO:0000313" key="23">
    <source>
        <dbReference type="EMBL" id="KAE8297640.1"/>
    </source>
</evidence>
<dbReference type="CDD" id="cd00086">
    <property type="entry name" value="homeodomain"/>
    <property type="match status" value="1"/>
</dbReference>
<comment type="function">
    <text evidence="1">Sequence-specific transcription factor which is part of a developmental regulatory system that provides cells with specific positional identities on the anterior-posterior axis.</text>
</comment>
<proteinExistence type="predicted"/>
<dbReference type="InterPro" id="IPR029415">
    <property type="entry name" value="Lines_C"/>
</dbReference>
<keyword evidence="24" id="KW-1185">Reference proteome</keyword>
<name>A0A6G0J1R6_LARCR</name>
<keyword evidence="15" id="KW-0804">Transcription</keyword>
<comment type="pathway">
    <text evidence="3">Lipid metabolism; sphingolipid metabolism.</text>
</comment>
<evidence type="ECO:0000313" key="24">
    <source>
        <dbReference type="Proteomes" id="UP000424527"/>
    </source>
</evidence>
<gene>
    <name evidence="23" type="ORF">D5F01_LYC04270</name>
</gene>
<comment type="subcellular location">
    <subcellularLocation>
        <location evidence="2">Endoplasmic reticulum membrane</location>
        <topology evidence="2">Multi-pass membrane protein</topology>
    </subcellularLocation>
    <subcellularLocation>
        <location evidence="17">Nucleus</location>
    </subcellularLocation>
</comment>
<evidence type="ECO:0000256" key="2">
    <source>
        <dbReference type="ARBA" id="ARBA00004477"/>
    </source>
</evidence>
<keyword evidence="6" id="KW-0597">Phosphoprotein</keyword>
<feature type="transmembrane region" description="Helical" evidence="20">
    <location>
        <begin position="1013"/>
        <end position="1034"/>
    </location>
</feature>
<evidence type="ECO:0000256" key="19">
    <source>
        <dbReference type="SAM" id="MobiDB-lite"/>
    </source>
</evidence>
<dbReference type="InterPro" id="IPR006634">
    <property type="entry name" value="TLC-dom"/>
</dbReference>
<dbReference type="Pfam" id="PF14695">
    <property type="entry name" value="LINES_C"/>
    <property type="match status" value="1"/>
</dbReference>
<feature type="compositionally biased region" description="Acidic residues" evidence="19">
    <location>
        <begin position="1051"/>
        <end position="1071"/>
    </location>
</feature>
<evidence type="ECO:0000256" key="15">
    <source>
        <dbReference type="ARBA" id="ARBA00023163"/>
    </source>
</evidence>
<dbReference type="SMART" id="SM00724">
    <property type="entry name" value="TLC"/>
    <property type="match status" value="1"/>
</dbReference>
<keyword evidence="17" id="KW-0539">Nucleus</keyword>
<feature type="transmembrane region" description="Helical" evidence="20">
    <location>
        <begin position="846"/>
        <end position="865"/>
    </location>
</feature>
<dbReference type="InterPro" id="IPR009057">
    <property type="entry name" value="Homeodomain-like_sf"/>
</dbReference>
<keyword evidence="5" id="KW-0444">Lipid biosynthesis</keyword>
<keyword evidence="12" id="KW-0805">Transcription regulation</keyword>
<keyword evidence="17" id="KW-0238">DNA-binding</keyword>
<dbReference type="InterPro" id="IPR016439">
    <property type="entry name" value="Lag1/Lac1-like"/>
</dbReference>
<keyword evidence="10" id="KW-0256">Endoplasmic reticulum</keyword>
<dbReference type="GO" id="GO:0050291">
    <property type="term" value="F:sphingosine N-acyltransferase activity"/>
    <property type="evidence" value="ECO:0007669"/>
    <property type="project" value="InterPro"/>
</dbReference>
<evidence type="ECO:0000256" key="12">
    <source>
        <dbReference type="ARBA" id="ARBA00023015"/>
    </source>
</evidence>
<evidence type="ECO:0000256" key="4">
    <source>
        <dbReference type="ARBA" id="ARBA00004991"/>
    </source>
</evidence>
<evidence type="ECO:0000256" key="1">
    <source>
        <dbReference type="ARBA" id="ARBA00003263"/>
    </source>
</evidence>
<dbReference type="PROSITE" id="PS50071">
    <property type="entry name" value="HOMEOBOX_2"/>
    <property type="match status" value="1"/>
</dbReference>
<feature type="domain" description="TLC" evidence="22">
    <location>
        <begin position="841"/>
        <end position="1042"/>
    </location>
</feature>
<dbReference type="FunFam" id="1.10.10.60:FF:000020">
    <property type="entry name" value="Ceramide synthase 5"/>
    <property type="match status" value="1"/>
</dbReference>
<dbReference type="InterPro" id="IPR001356">
    <property type="entry name" value="HD"/>
</dbReference>
<keyword evidence="7" id="KW-0808">Transferase</keyword>
<evidence type="ECO:0000256" key="11">
    <source>
        <dbReference type="ARBA" id="ARBA00022989"/>
    </source>
</evidence>
<comment type="caution">
    <text evidence="23">The sequence shown here is derived from an EMBL/GenBank/DDBJ whole genome shotgun (WGS) entry which is preliminary data.</text>
</comment>
<accession>A0A6G0J1R6</accession>
<keyword evidence="9" id="KW-0677">Repeat</keyword>
<dbReference type="Pfam" id="PF03798">
    <property type="entry name" value="TRAM_LAG1_CLN8"/>
    <property type="match status" value="1"/>
</dbReference>
<evidence type="ECO:0000256" key="9">
    <source>
        <dbReference type="ARBA" id="ARBA00022737"/>
    </source>
</evidence>
<feature type="DNA-binding region" description="Homeobox" evidence="17">
    <location>
        <begin position="779"/>
        <end position="839"/>
    </location>
</feature>
<keyword evidence="13" id="KW-0443">Lipid metabolism</keyword>
<dbReference type="SMART" id="SM00389">
    <property type="entry name" value="HOX"/>
    <property type="match status" value="1"/>
</dbReference>
<feature type="domain" description="Homeobox" evidence="21">
    <location>
        <begin position="777"/>
        <end position="838"/>
    </location>
</feature>
<dbReference type="Proteomes" id="UP000424527">
    <property type="component" value="Unassembled WGS sequence"/>
</dbReference>
<evidence type="ECO:0000256" key="20">
    <source>
        <dbReference type="SAM" id="Phobius"/>
    </source>
</evidence>
<evidence type="ECO:0000256" key="3">
    <source>
        <dbReference type="ARBA" id="ARBA00004760"/>
    </source>
</evidence>
<keyword evidence="14 18" id="KW-0472">Membrane</keyword>
<evidence type="ECO:0000256" key="14">
    <source>
        <dbReference type="ARBA" id="ARBA00023136"/>
    </source>
</evidence>
<dbReference type="AlphaFoldDB" id="A0A6G0J1R6"/>
<evidence type="ECO:0000256" key="7">
    <source>
        <dbReference type="ARBA" id="ARBA00022679"/>
    </source>
</evidence>
<dbReference type="SUPFAM" id="SSF46689">
    <property type="entry name" value="Homeodomain-like"/>
    <property type="match status" value="1"/>
</dbReference>
<evidence type="ECO:0000259" key="22">
    <source>
        <dbReference type="PROSITE" id="PS50922"/>
    </source>
</evidence>
<dbReference type="PANTHER" id="PTHR12560:SF62">
    <property type="entry name" value="CERAMIDE SYNTHASE 3 ISOFORM X1"/>
    <property type="match status" value="1"/>
</dbReference>
<dbReference type="EMBL" id="REGW02000004">
    <property type="protein sequence ID" value="KAE8297640.1"/>
    <property type="molecule type" value="Genomic_DNA"/>
</dbReference>
<evidence type="ECO:0000256" key="5">
    <source>
        <dbReference type="ARBA" id="ARBA00022516"/>
    </source>
</evidence>
<dbReference type="Pfam" id="PF11569">
    <property type="entry name" value="Homez"/>
    <property type="match status" value="1"/>
</dbReference>
<evidence type="ECO:0000256" key="10">
    <source>
        <dbReference type="ARBA" id="ARBA00022824"/>
    </source>
</evidence>
<evidence type="ECO:0000256" key="17">
    <source>
        <dbReference type="PROSITE-ProRule" id="PRU00108"/>
    </source>
</evidence>
<dbReference type="GO" id="GO:0005789">
    <property type="term" value="C:endoplasmic reticulum membrane"/>
    <property type="evidence" value="ECO:0007669"/>
    <property type="project" value="UniProtKB-SubCell"/>
</dbReference>
<dbReference type="InterPro" id="IPR032794">
    <property type="entry name" value="LINES_N"/>
</dbReference>
<dbReference type="GO" id="GO:0003677">
    <property type="term" value="F:DNA binding"/>
    <property type="evidence" value="ECO:0007669"/>
    <property type="project" value="UniProtKB-UniRule"/>
</dbReference>
<evidence type="ECO:0000256" key="13">
    <source>
        <dbReference type="ARBA" id="ARBA00023098"/>
    </source>
</evidence>
<evidence type="ECO:0000259" key="21">
    <source>
        <dbReference type="PROSITE" id="PS50071"/>
    </source>
</evidence>
<dbReference type="InterPro" id="IPR024578">
    <property type="entry name" value="Homez_homeobox_dom"/>
</dbReference>
<comment type="catalytic activity">
    <reaction evidence="16">
        <text>sphinganine + octadecanoyl-CoA = N-(octadecanoyl)-sphinganine + CoA + H(+)</text>
        <dbReference type="Rhea" id="RHEA:36547"/>
        <dbReference type="ChEBI" id="CHEBI:15378"/>
        <dbReference type="ChEBI" id="CHEBI:57287"/>
        <dbReference type="ChEBI" id="CHEBI:57394"/>
        <dbReference type="ChEBI" id="CHEBI:57817"/>
        <dbReference type="ChEBI" id="CHEBI:67033"/>
    </reaction>
    <physiologicalReaction direction="left-to-right" evidence="16">
        <dbReference type="Rhea" id="RHEA:36548"/>
    </physiologicalReaction>
</comment>
<dbReference type="GO" id="GO:0046513">
    <property type="term" value="P:ceramide biosynthetic process"/>
    <property type="evidence" value="ECO:0007669"/>
    <property type="project" value="InterPro"/>
</dbReference>
<evidence type="ECO:0000256" key="18">
    <source>
        <dbReference type="PROSITE-ProRule" id="PRU00205"/>
    </source>
</evidence>
<dbReference type="Pfam" id="PF14694">
    <property type="entry name" value="LINES_N"/>
    <property type="match status" value="1"/>
</dbReference>
<keyword evidence="11 20" id="KW-1133">Transmembrane helix</keyword>
<dbReference type="UniPathway" id="UPA00222"/>
<keyword evidence="17" id="KW-0371">Homeobox</keyword>